<feature type="transmembrane region" description="Helical" evidence="2">
    <location>
        <begin position="103"/>
        <end position="124"/>
    </location>
</feature>
<proteinExistence type="predicted"/>
<sequence length="128" mass="13982">VIMNQMSRDPRDLSTNDLSSLDKEGNASPAKPSSPTWKFSAVAAGLTTVGLLPVFIMGGDMPHTFVFLSHAFLKIFLVFMVVERVAGLMGRKASDTDQIREAVKFMIYGCGSCALPALFLQWAFKYAS</sequence>
<feature type="non-terminal residue" evidence="3">
    <location>
        <position position="1"/>
    </location>
</feature>
<dbReference type="EMBL" id="BRYB01004351">
    <property type="protein sequence ID" value="GMI29675.1"/>
    <property type="molecule type" value="Genomic_DNA"/>
</dbReference>
<keyword evidence="2" id="KW-0812">Transmembrane</keyword>
<keyword evidence="4" id="KW-1185">Reference proteome</keyword>
<gene>
    <name evidence="3" type="ORF">TeGR_g3834</name>
</gene>
<evidence type="ECO:0000313" key="3">
    <source>
        <dbReference type="EMBL" id="GMI29675.1"/>
    </source>
</evidence>
<feature type="transmembrane region" description="Helical" evidence="2">
    <location>
        <begin position="39"/>
        <end position="58"/>
    </location>
</feature>
<protein>
    <submittedName>
        <fullName evidence="3">Uncharacterized protein</fullName>
    </submittedName>
</protein>
<organism evidence="3 4">
    <name type="scientific">Tetraparma gracilis</name>
    <dbReference type="NCBI Taxonomy" id="2962635"/>
    <lineage>
        <taxon>Eukaryota</taxon>
        <taxon>Sar</taxon>
        <taxon>Stramenopiles</taxon>
        <taxon>Ochrophyta</taxon>
        <taxon>Bolidophyceae</taxon>
        <taxon>Parmales</taxon>
        <taxon>Triparmaceae</taxon>
        <taxon>Tetraparma</taxon>
    </lineage>
</organism>
<keyword evidence="2" id="KW-0472">Membrane</keyword>
<evidence type="ECO:0000313" key="4">
    <source>
        <dbReference type="Proteomes" id="UP001165060"/>
    </source>
</evidence>
<feature type="region of interest" description="Disordered" evidence="1">
    <location>
        <begin position="1"/>
        <end position="35"/>
    </location>
</feature>
<reference evidence="3 4" key="1">
    <citation type="journal article" date="2023" name="Commun. Biol.">
        <title>Genome analysis of Parmales, the sister group of diatoms, reveals the evolutionary specialization of diatoms from phago-mixotrophs to photoautotrophs.</title>
        <authorList>
            <person name="Ban H."/>
            <person name="Sato S."/>
            <person name="Yoshikawa S."/>
            <person name="Yamada K."/>
            <person name="Nakamura Y."/>
            <person name="Ichinomiya M."/>
            <person name="Sato N."/>
            <person name="Blanc-Mathieu R."/>
            <person name="Endo H."/>
            <person name="Kuwata A."/>
            <person name="Ogata H."/>
        </authorList>
    </citation>
    <scope>NUCLEOTIDE SEQUENCE [LARGE SCALE GENOMIC DNA]</scope>
</reference>
<evidence type="ECO:0000256" key="2">
    <source>
        <dbReference type="SAM" id="Phobius"/>
    </source>
</evidence>
<dbReference type="Proteomes" id="UP001165060">
    <property type="component" value="Unassembled WGS sequence"/>
</dbReference>
<keyword evidence="2" id="KW-1133">Transmembrane helix</keyword>
<comment type="caution">
    <text evidence="3">The sequence shown here is derived from an EMBL/GenBank/DDBJ whole genome shotgun (WGS) entry which is preliminary data.</text>
</comment>
<evidence type="ECO:0000256" key="1">
    <source>
        <dbReference type="SAM" id="MobiDB-lite"/>
    </source>
</evidence>
<name>A0ABQ6MPR8_9STRA</name>
<accession>A0ABQ6MPR8</accession>
<feature type="transmembrane region" description="Helical" evidence="2">
    <location>
        <begin position="64"/>
        <end position="82"/>
    </location>
</feature>
<feature type="compositionally biased region" description="Basic and acidic residues" evidence="1">
    <location>
        <begin position="8"/>
        <end position="25"/>
    </location>
</feature>